<dbReference type="Proteomes" id="UP000249056">
    <property type="component" value="Unassembled WGS sequence"/>
</dbReference>
<dbReference type="EMBL" id="QKRW01000011">
    <property type="protein sequence ID" value="RAL65026.1"/>
    <property type="molecule type" value="Genomic_DNA"/>
</dbReference>
<reference evidence="1 2" key="1">
    <citation type="submission" date="2018-06" db="EMBL/GenBank/DDBJ databases">
        <title>Genome Sequence of the Brown Rot Fungal Pathogen Monilinia fructigena.</title>
        <authorList>
            <person name="Landi L."/>
            <person name="De Miccolis Angelini R.M."/>
            <person name="Pollastro S."/>
            <person name="Abate D."/>
            <person name="Faretra F."/>
            <person name="Romanazzi G."/>
        </authorList>
    </citation>
    <scope>NUCLEOTIDE SEQUENCE [LARGE SCALE GENOMIC DNA]</scope>
    <source>
        <strain evidence="1 2">Mfrg269</strain>
    </source>
</reference>
<dbReference type="OrthoDB" id="5322683at2759"/>
<evidence type="ECO:0000313" key="2">
    <source>
        <dbReference type="Proteomes" id="UP000249056"/>
    </source>
</evidence>
<accession>A0A395IYE3</accession>
<name>A0A395IYE3_9HELO</name>
<sequence length="81" mass="8931">MATIASFKIPKVVNEPNHHYAKGSAQRDGLYKALGRLESKAPLEVPLVIGGKEIKNFLHLSPAQPSRPLLESRILFQCVPL</sequence>
<evidence type="ECO:0000313" key="1">
    <source>
        <dbReference type="EMBL" id="RAL65026.1"/>
    </source>
</evidence>
<organism evidence="1 2">
    <name type="scientific">Monilinia fructigena</name>
    <dbReference type="NCBI Taxonomy" id="38457"/>
    <lineage>
        <taxon>Eukaryota</taxon>
        <taxon>Fungi</taxon>
        <taxon>Dikarya</taxon>
        <taxon>Ascomycota</taxon>
        <taxon>Pezizomycotina</taxon>
        <taxon>Leotiomycetes</taxon>
        <taxon>Helotiales</taxon>
        <taxon>Sclerotiniaceae</taxon>
        <taxon>Monilinia</taxon>
    </lineage>
</organism>
<protein>
    <submittedName>
        <fullName evidence="1">Uncharacterized protein</fullName>
    </submittedName>
</protein>
<proteinExistence type="predicted"/>
<dbReference type="AlphaFoldDB" id="A0A395IYE3"/>
<gene>
    <name evidence="1" type="ORF">DID88_001134</name>
</gene>
<keyword evidence="2" id="KW-1185">Reference proteome</keyword>
<comment type="caution">
    <text evidence="1">The sequence shown here is derived from an EMBL/GenBank/DDBJ whole genome shotgun (WGS) entry which is preliminary data.</text>
</comment>